<accession>A0A317SRI9</accession>
<dbReference type="AlphaFoldDB" id="A0A317SRI9"/>
<dbReference type="SMART" id="SM00679">
    <property type="entry name" value="CTNS"/>
    <property type="match status" value="2"/>
</dbReference>
<feature type="region of interest" description="Disordered" evidence="11">
    <location>
        <begin position="278"/>
        <end position="377"/>
    </location>
</feature>
<evidence type="ECO:0000256" key="1">
    <source>
        <dbReference type="ARBA" id="ARBA00004155"/>
    </source>
</evidence>
<gene>
    <name evidence="13" type="ORF">C7212DRAFT_278433</name>
</gene>
<proteinExistence type="inferred from homology"/>
<organism evidence="13 14">
    <name type="scientific">Tuber magnatum</name>
    <name type="common">white Piedmont truffle</name>
    <dbReference type="NCBI Taxonomy" id="42249"/>
    <lineage>
        <taxon>Eukaryota</taxon>
        <taxon>Fungi</taxon>
        <taxon>Dikarya</taxon>
        <taxon>Ascomycota</taxon>
        <taxon>Pezizomycotina</taxon>
        <taxon>Pezizomycetes</taxon>
        <taxon>Pezizales</taxon>
        <taxon>Tuberaceae</taxon>
        <taxon>Tuber</taxon>
    </lineage>
</organism>
<dbReference type="OrthoDB" id="75720at2759"/>
<feature type="transmembrane region" description="Helical" evidence="12">
    <location>
        <begin position="56"/>
        <end position="81"/>
    </location>
</feature>
<feature type="compositionally biased region" description="Polar residues" evidence="11">
    <location>
        <begin position="361"/>
        <end position="377"/>
    </location>
</feature>
<evidence type="ECO:0000313" key="14">
    <source>
        <dbReference type="Proteomes" id="UP000246991"/>
    </source>
</evidence>
<feature type="transmembrane region" description="Helical" evidence="12">
    <location>
        <begin position="135"/>
        <end position="159"/>
    </location>
</feature>
<dbReference type="PANTHER" id="PTHR13131:SF5">
    <property type="entry name" value="CYSTINOSIN"/>
    <property type="match status" value="1"/>
</dbReference>
<dbReference type="NCBIfam" id="TIGR00951">
    <property type="entry name" value="2A43"/>
    <property type="match status" value="1"/>
</dbReference>
<dbReference type="GO" id="GO:0005774">
    <property type="term" value="C:vacuolar membrane"/>
    <property type="evidence" value="ECO:0007669"/>
    <property type="project" value="TreeGrafter"/>
</dbReference>
<evidence type="ECO:0000256" key="6">
    <source>
        <dbReference type="ARBA" id="ARBA00022847"/>
    </source>
</evidence>
<dbReference type="GO" id="GO:0015293">
    <property type="term" value="F:symporter activity"/>
    <property type="evidence" value="ECO:0007669"/>
    <property type="project" value="UniProtKB-KW"/>
</dbReference>
<dbReference type="EMBL" id="PYWC01000027">
    <property type="protein sequence ID" value="PWW77105.1"/>
    <property type="molecule type" value="Genomic_DNA"/>
</dbReference>
<feature type="transmembrane region" description="Helical" evidence="12">
    <location>
        <begin position="195"/>
        <end position="217"/>
    </location>
</feature>
<keyword evidence="5" id="KW-0677">Repeat</keyword>
<evidence type="ECO:0000256" key="11">
    <source>
        <dbReference type="SAM" id="MobiDB-lite"/>
    </source>
</evidence>
<evidence type="ECO:0000256" key="10">
    <source>
        <dbReference type="ARBA" id="ARBA00048473"/>
    </source>
</evidence>
<dbReference type="FunFam" id="1.20.1280.290:FF:000016">
    <property type="entry name" value="Cystinosin homolog"/>
    <property type="match status" value="1"/>
</dbReference>
<keyword evidence="6" id="KW-0769">Symport</keyword>
<evidence type="ECO:0000256" key="12">
    <source>
        <dbReference type="SAM" id="Phobius"/>
    </source>
</evidence>
<evidence type="ECO:0000256" key="9">
    <source>
        <dbReference type="ARBA" id="ARBA00023228"/>
    </source>
</evidence>
<dbReference type="Pfam" id="PF04193">
    <property type="entry name" value="PQ-loop"/>
    <property type="match status" value="2"/>
</dbReference>
<dbReference type="Proteomes" id="UP000246991">
    <property type="component" value="Unassembled WGS sequence"/>
</dbReference>
<dbReference type="STRING" id="42249.A0A317SRI9"/>
<evidence type="ECO:0008006" key="15">
    <source>
        <dbReference type="Google" id="ProtNLM"/>
    </source>
</evidence>
<keyword evidence="3" id="KW-0813">Transport</keyword>
<keyword evidence="4 12" id="KW-0812">Transmembrane</keyword>
<comment type="subcellular location">
    <subcellularLocation>
        <location evidence="1">Lysosome membrane</location>
        <topology evidence="1">Multi-pass membrane protein</topology>
    </subcellularLocation>
</comment>
<dbReference type="InterPro" id="IPR005282">
    <property type="entry name" value="LC_transporter"/>
</dbReference>
<evidence type="ECO:0000256" key="2">
    <source>
        <dbReference type="ARBA" id="ARBA00006855"/>
    </source>
</evidence>
<feature type="compositionally biased region" description="Basic and acidic residues" evidence="11">
    <location>
        <begin position="346"/>
        <end position="355"/>
    </location>
</feature>
<protein>
    <recommendedName>
        <fullName evidence="15">PQ-loop-domain-containing protein</fullName>
    </recommendedName>
</protein>
<comment type="catalytic activity">
    <reaction evidence="10">
        <text>L-cystine(out) + H(+)(out) = L-cystine(in) + H(+)(in)</text>
        <dbReference type="Rhea" id="RHEA:66172"/>
        <dbReference type="ChEBI" id="CHEBI:15378"/>
        <dbReference type="ChEBI" id="CHEBI:35491"/>
    </reaction>
    <physiologicalReaction direction="left-to-right" evidence="10">
        <dbReference type="Rhea" id="RHEA:66173"/>
    </physiologicalReaction>
</comment>
<reference evidence="13 14" key="1">
    <citation type="submission" date="2018-03" db="EMBL/GenBank/DDBJ databases">
        <title>Genomes of Pezizomycetes fungi and the evolution of truffles.</title>
        <authorList>
            <person name="Murat C."/>
            <person name="Payen T."/>
            <person name="Noel B."/>
            <person name="Kuo A."/>
            <person name="Martin F.M."/>
        </authorList>
    </citation>
    <scope>NUCLEOTIDE SEQUENCE [LARGE SCALE GENOMIC DNA]</scope>
    <source>
        <strain evidence="13">091103-1</strain>
    </source>
</reference>
<dbReference type="PANTHER" id="PTHR13131">
    <property type="entry name" value="CYSTINOSIN"/>
    <property type="match status" value="1"/>
</dbReference>
<comment type="caution">
    <text evidence="13">The sequence shown here is derived from an EMBL/GenBank/DDBJ whole genome shotgun (WGS) entry which is preliminary data.</text>
</comment>
<dbReference type="Gene3D" id="1.20.1280.290">
    <property type="match status" value="1"/>
</dbReference>
<comment type="similarity">
    <text evidence="2">Belongs to the cystinosin family.</text>
</comment>
<keyword evidence="14" id="KW-1185">Reference proteome</keyword>
<feature type="transmembrane region" description="Helical" evidence="12">
    <location>
        <begin position="101"/>
        <end position="123"/>
    </location>
</feature>
<evidence type="ECO:0000256" key="4">
    <source>
        <dbReference type="ARBA" id="ARBA00022692"/>
    </source>
</evidence>
<keyword evidence="9" id="KW-0458">Lysosome</keyword>
<evidence type="ECO:0000313" key="13">
    <source>
        <dbReference type="EMBL" id="PWW77105.1"/>
    </source>
</evidence>
<keyword evidence="7 12" id="KW-1133">Transmembrane helix</keyword>
<evidence type="ECO:0000256" key="3">
    <source>
        <dbReference type="ARBA" id="ARBA00022448"/>
    </source>
</evidence>
<evidence type="ECO:0000256" key="8">
    <source>
        <dbReference type="ARBA" id="ARBA00023136"/>
    </source>
</evidence>
<name>A0A317SRI9_9PEZI</name>
<feature type="transmembrane region" description="Helical" evidence="12">
    <location>
        <begin position="23"/>
        <end position="44"/>
    </location>
</feature>
<feature type="transmembrane region" description="Helical" evidence="12">
    <location>
        <begin position="237"/>
        <end position="257"/>
    </location>
</feature>
<evidence type="ECO:0000256" key="5">
    <source>
        <dbReference type="ARBA" id="ARBA00022737"/>
    </source>
</evidence>
<evidence type="ECO:0000256" key="7">
    <source>
        <dbReference type="ARBA" id="ARBA00022989"/>
    </source>
</evidence>
<dbReference type="InterPro" id="IPR006603">
    <property type="entry name" value="PQ-loop_rpt"/>
</dbReference>
<feature type="transmembrane region" description="Helical" evidence="12">
    <location>
        <begin position="165"/>
        <end position="183"/>
    </location>
</feature>
<dbReference type="GO" id="GO:0015184">
    <property type="term" value="F:L-cystine transmembrane transporter activity"/>
    <property type="evidence" value="ECO:0007669"/>
    <property type="project" value="TreeGrafter"/>
</dbReference>
<dbReference type="GO" id="GO:0000324">
    <property type="term" value="C:fungal-type vacuole"/>
    <property type="evidence" value="ECO:0007669"/>
    <property type="project" value="TreeGrafter"/>
</dbReference>
<keyword evidence="8 12" id="KW-0472">Membrane</keyword>
<sequence>MTILSFTSPDKQVVELAHAVSRLLGWTYFLCWGVSSYPQLLINYSRKSVTGLAFDYFTVNILGFSCYTISSVLFLFSPVVRDEYARRHPRSPEPTVRWNDLAFAAHATLLSLVTWSQFLFWGYKRDPTQRLSRTMLALIAVCVASILISTFLALGGIAGFEWIDVAYTLQFVKLFVSIVKYVPQAWLNYKREATTGWSIHNILLDISGGVLSLAQLVLDSSLQNDWSGLTGNPLKLFLSQISIFFDIIFIIQHYVLYRSSSEPSTYSPLFPEGEAEIGYGTLGPPPGIPGVGGDKQSHSSPRRLSFNEEEQRLFRRFRHGPEEEEGALNKSRLRGREKKGCGAGGERSDGEERRGLLGSSLCETINSTGGTVATGSR</sequence>